<dbReference type="PANTHER" id="PTHR42770:SF7">
    <property type="entry name" value="MEMBRANE PROTEIN"/>
    <property type="match status" value="1"/>
</dbReference>
<sequence>MSSTAQQASAQGGSNHLKREIGLVGALGISFHQIVGGGVIALTGTAIAMTGGGTPIAFATATVLVMVVAAPISALGAAMPTTGGAYVYPARLLHPLAGYLNMWLWTLGNLSLSIYGIAAGQYLHSLDPWFDAQLVAIIMIVGFYAANLLGAAVSARIGVVLGVVMMLAFGMFIVFGLLGVEHWEVFAHPIPNGTLELFKAAALLSFATRGGQVVAELGDELKNPGRNIPIACLGGTALAGVLYILLALPSAGVLPIEEVANQPMSVVAQHITGQAGFVFFVLGGSVVALVGSLNSNLLWGTKALLAAVQDGWFPRRLGAVNRRFGTPHWLLTLMFVIGIAPVLTGLDMADIANAASALQQVNAVLIVAAAVRLRTVRRDLYTAAPFKLGARTMRVLLAATVLISAWQFTLLTADLTPSVITAGAAWIALGAAWAAYRYPKLPTRDDGAVGTAPAGKD</sequence>
<evidence type="ECO:0000256" key="4">
    <source>
        <dbReference type="ARBA" id="ARBA00022989"/>
    </source>
</evidence>
<dbReference type="InterPro" id="IPR050367">
    <property type="entry name" value="APC_superfamily"/>
</dbReference>
<evidence type="ECO:0000256" key="2">
    <source>
        <dbReference type="ARBA" id="ARBA00022475"/>
    </source>
</evidence>
<evidence type="ECO:0000313" key="7">
    <source>
        <dbReference type="EMBL" id="NYE50500.1"/>
    </source>
</evidence>
<evidence type="ECO:0000256" key="6">
    <source>
        <dbReference type="SAM" id="Phobius"/>
    </source>
</evidence>
<dbReference type="PANTHER" id="PTHR42770">
    <property type="entry name" value="AMINO ACID TRANSPORTER-RELATED"/>
    <property type="match status" value="1"/>
</dbReference>
<keyword evidence="2" id="KW-1003">Cell membrane</keyword>
<dbReference type="RefSeq" id="WP_179645968.1">
    <property type="nucleotide sequence ID" value="NZ_BAAAYY010000006.1"/>
</dbReference>
<accession>A0A852U981</accession>
<dbReference type="AlphaFoldDB" id="A0A852U981"/>
<evidence type="ECO:0000256" key="3">
    <source>
        <dbReference type="ARBA" id="ARBA00022692"/>
    </source>
</evidence>
<keyword evidence="3 6" id="KW-0812">Transmembrane</keyword>
<keyword evidence="4 6" id="KW-1133">Transmembrane helix</keyword>
<dbReference type="InterPro" id="IPR002293">
    <property type="entry name" value="AA/rel_permease1"/>
</dbReference>
<keyword evidence="8" id="KW-1185">Reference proteome</keyword>
<dbReference type="GO" id="GO:0005886">
    <property type="term" value="C:plasma membrane"/>
    <property type="evidence" value="ECO:0007669"/>
    <property type="project" value="UniProtKB-SubCell"/>
</dbReference>
<dbReference type="EMBL" id="JACCCC010000001">
    <property type="protein sequence ID" value="NYE50500.1"/>
    <property type="molecule type" value="Genomic_DNA"/>
</dbReference>
<feature type="transmembrane region" description="Helical" evidence="6">
    <location>
        <begin position="419"/>
        <end position="436"/>
    </location>
</feature>
<protein>
    <submittedName>
        <fullName evidence="7">APA family basic amino acid/polyamine antiporter</fullName>
    </submittedName>
</protein>
<evidence type="ECO:0000256" key="5">
    <source>
        <dbReference type="ARBA" id="ARBA00023136"/>
    </source>
</evidence>
<feature type="transmembrane region" description="Helical" evidence="6">
    <location>
        <begin position="329"/>
        <end position="346"/>
    </location>
</feature>
<dbReference type="PIRSF" id="PIRSF006060">
    <property type="entry name" value="AA_transporter"/>
    <property type="match status" value="1"/>
</dbReference>
<evidence type="ECO:0000256" key="1">
    <source>
        <dbReference type="ARBA" id="ARBA00004651"/>
    </source>
</evidence>
<feature type="transmembrane region" description="Helical" evidence="6">
    <location>
        <begin position="99"/>
        <end position="118"/>
    </location>
</feature>
<evidence type="ECO:0000313" key="8">
    <source>
        <dbReference type="Proteomes" id="UP000589036"/>
    </source>
</evidence>
<comment type="subcellular location">
    <subcellularLocation>
        <location evidence="1">Cell membrane</location>
        <topology evidence="1">Multi-pass membrane protein</topology>
    </subcellularLocation>
</comment>
<feature type="transmembrane region" description="Helical" evidence="6">
    <location>
        <begin position="56"/>
        <end position="78"/>
    </location>
</feature>
<feature type="transmembrane region" description="Helical" evidence="6">
    <location>
        <begin position="157"/>
        <end position="180"/>
    </location>
</feature>
<name>A0A852U981_9ACTN</name>
<feature type="transmembrane region" description="Helical" evidence="6">
    <location>
        <begin position="230"/>
        <end position="251"/>
    </location>
</feature>
<dbReference type="Pfam" id="PF13520">
    <property type="entry name" value="AA_permease_2"/>
    <property type="match status" value="1"/>
</dbReference>
<feature type="transmembrane region" description="Helical" evidence="6">
    <location>
        <begin position="21"/>
        <end position="50"/>
    </location>
</feature>
<proteinExistence type="predicted"/>
<dbReference type="Proteomes" id="UP000589036">
    <property type="component" value="Unassembled WGS sequence"/>
</dbReference>
<feature type="transmembrane region" description="Helical" evidence="6">
    <location>
        <begin position="130"/>
        <end position="150"/>
    </location>
</feature>
<organism evidence="7 8">
    <name type="scientific">Spinactinospora alkalitolerans</name>
    <dbReference type="NCBI Taxonomy" id="687207"/>
    <lineage>
        <taxon>Bacteria</taxon>
        <taxon>Bacillati</taxon>
        <taxon>Actinomycetota</taxon>
        <taxon>Actinomycetes</taxon>
        <taxon>Streptosporangiales</taxon>
        <taxon>Nocardiopsidaceae</taxon>
        <taxon>Spinactinospora</taxon>
    </lineage>
</organism>
<dbReference type="Gene3D" id="1.20.1740.10">
    <property type="entry name" value="Amino acid/polyamine transporter I"/>
    <property type="match status" value="1"/>
</dbReference>
<comment type="caution">
    <text evidence="7">The sequence shown here is derived from an EMBL/GenBank/DDBJ whole genome shotgun (WGS) entry which is preliminary data.</text>
</comment>
<feature type="transmembrane region" description="Helical" evidence="6">
    <location>
        <begin position="271"/>
        <end position="293"/>
    </location>
</feature>
<dbReference type="GO" id="GO:0022857">
    <property type="term" value="F:transmembrane transporter activity"/>
    <property type="evidence" value="ECO:0007669"/>
    <property type="project" value="InterPro"/>
</dbReference>
<keyword evidence="5 6" id="KW-0472">Membrane</keyword>
<gene>
    <name evidence="7" type="ORF">HDA32_005620</name>
</gene>
<feature type="transmembrane region" description="Helical" evidence="6">
    <location>
        <begin position="394"/>
        <end position="413"/>
    </location>
</feature>
<reference evidence="7 8" key="1">
    <citation type="submission" date="2020-07" db="EMBL/GenBank/DDBJ databases">
        <title>Sequencing the genomes of 1000 actinobacteria strains.</title>
        <authorList>
            <person name="Klenk H.-P."/>
        </authorList>
    </citation>
    <scope>NUCLEOTIDE SEQUENCE [LARGE SCALE GENOMIC DNA]</scope>
    <source>
        <strain evidence="7 8">CXB654</strain>
    </source>
</reference>
<feature type="transmembrane region" description="Helical" evidence="6">
    <location>
        <begin position="352"/>
        <end position="373"/>
    </location>
</feature>